<evidence type="ECO:0000313" key="8">
    <source>
        <dbReference type="Proteomes" id="UP001599542"/>
    </source>
</evidence>
<dbReference type="EMBL" id="JBHYPX010000039">
    <property type="protein sequence ID" value="MFE1354188.1"/>
    <property type="molecule type" value="Genomic_DNA"/>
</dbReference>
<proteinExistence type="inferred from homology"/>
<evidence type="ECO:0000256" key="2">
    <source>
        <dbReference type="ARBA" id="ARBA00005582"/>
    </source>
</evidence>
<gene>
    <name evidence="7" type="ORF">ACFW6T_19585</name>
</gene>
<accession>A0ABW6GN57</accession>
<dbReference type="PANTHER" id="PTHR43046">
    <property type="entry name" value="GDP-MANNOSE MANNOSYL HYDROLASE"/>
    <property type="match status" value="1"/>
</dbReference>
<dbReference type="PRINTS" id="PR00502">
    <property type="entry name" value="NUDIXFAMILY"/>
</dbReference>
<evidence type="ECO:0000256" key="4">
    <source>
        <dbReference type="ARBA" id="ARBA00022842"/>
    </source>
</evidence>
<evidence type="ECO:0000256" key="5">
    <source>
        <dbReference type="RuleBase" id="RU003476"/>
    </source>
</evidence>
<dbReference type="InterPro" id="IPR020476">
    <property type="entry name" value="Nudix_hydrolase"/>
</dbReference>
<dbReference type="RefSeq" id="WP_380324528.1">
    <property type="nucleotide sequence ID" value="NZ_JBHYPW010000025.1"/>
</dbReference>
<evidence type="ECO:0000256" key="3">
    <source>
        <dbReference type="ARBA" id="ARBA00022801"/>
    </source>
</evidence>
<dbReference type="InterPro" id="IPR000086">
    <property type="entry name" value="NUDIX_hydrolase_dom"/>
</dbReference>
<dbReference type="Gene3D" id="3.90.79.10">
    <property type="entry name" value="Nucleoside Triphosphate Pyrophosphohydrolase"/>
    <property type="match status" value="1"/>
</dbReference>
<dbReference type="PROSITE" id="PS00893">
    <property type="entry name" value="NUDIX_BOX"/>
    <property type="match status" value="1"/>
</dbReference>
<comment type="cofactor">
    <cofactor evidence="1">
        <name>Mg(2+)</name>
        <dbReference type="ChEBI" id="CHEBI:18420"/>
    </cofactor>
</comment>
<name>A0ABW6GN57_9ACTN</name>
<dbReference type="InterPro" id="IPR020084">
    <property type="entry name" value="NUDIX_hydrolase_CS"/>
</dbReference>
<dbReference type="PANTHER" id="PTHR43046:SF12">
    <property type="entry name" value="GDP-MANNOSE MANNOSYL HYDROLASE"/>
    <property type="match status" value="1"/>
</dbReference>
<reference evidence="7 8" key="1">
    <citation type="submission" date="2024-09" db="EMBL/GenBank/DDBJ databases">
        <title>The Natural Products Discovery Center: Release of the First 8490 Sequenced Strains for Exploring Actinobacteria Biosynthetic Diversity.</title>
        <authorList>
            <person name="Kalkreuter E."/>
            <person name="Kautsar S.A."/>
            <person name="Yang D."/>
            <person name="Bader C.D."/>
            <person name="Teijaro C.N."/>
            <person name="Fluegel L."/>
            <person name="Davis C.M."/>
            <person name="Simpson J.R."/>
            <person name="Lauterbach L."/>
            <person name="Steele A.D."/>
            <person name="Gui C."/>
            <person name="Meng S."/>
            <person name="Li G."/>
            <person name="Viehrig K."/>
            <person name="Ye F."/>
            <person name="Su P."/>
            <person name="Kiefer A.F."/>
            <person name="Nichols A."/>
            <person name="Cepeda A.J."/>
            <person name="Yan W."/>
            <person name="Fan B."/>
            <person name="Jiang Y."/>
            <person name="Adhikari A."/>
            <person name="Zheng C.-J."/>
            <person name="Schuster L."/>
            <person name="Cowan T.M."/>
            <person name="Smanski M.J."/>
            <person name="Chevrette M.G."/>
            <person name="De Carvalho L.P.S."/>
            <person name="Shen B."/>
        </authorList>
    </citation>
    <scope>NUCLEOTIDE SEQUENCE [LARGE SCALE GENOMIC DNA]</scope>
    <source>
        <strain evidence="7 8">NPDC058753</strain>
    </source>
</reference>
<dbReference type="SUPFAM" id="SSF55811">
    <property type="entry name" value="Nudix"/>
    <property type="match status" value="1"/>
</dbReference>
<keyword evidence="8" id="KW-1185">Reference proteome</keyword>
<dbReference type="PROSITE" id="PS51462">
    <property type="entry name" value="NUDIX"/>
    <property type="match status" value="1"/>
</dbReference>
<dbReference type="CDD" id="cd04685">
    <property type="entry name" value="NUDIX_Hydrolase"/>
    <property type="match status" value="1"/>
</dbReference>
<comment type="similarity">
    <text evidence="2 5">Belongs to the Nudix hydrolase family.</text>
</comment>
<protein>
    <submittedName>
        <fullName evidence="7">NUDIX hydrolase</fullName>
    </submittedName>
</protein>
<evidence type="ECO:0000259" key="6">
    <source>
        <dbReference type="PROSITE" id="PS51462"/>
    </source>
</evidence>
<comment type="caution">
    <text evidence="7">The sequence shown here is derived from an EMBL/GenBank/DDBJ whole genome shotgun (WGS) entry which is preliminary data.</text>
</comment>
<organism evidence="7 8">
    <name type="scientific">Kitasatospora phosalacinea</name>
    <dbReference type="NCBI Taxonomy" id="2065"/>
    <lineage>
        <taxon>Bacteria</taxon>
        <taxon>Bacillati</taxon>
        <taxon>Actinomycetota</taxon>
        <taxon>Actinomycetes</taxon>
        <taxon>Kitasatosporales</taxon>
        <taxon>Streptomycetaceae</taxon>
        <taxon>Kitasatospora</taxon>
    </lineage>
</organism>
<dbReference type="Pfam" id="PF00293">
    <property type="entry name" value="NUDIX"/>
    <property type="match status" value="1"/>
</dbReference>
<sequence length="176" mass="19446">MTPHPDGTPYARRSTSRILLLDDRDRLLLLCSRDPRPGGGRWWFTVGGGIEEGEDSSAAAVRELREETGLDLPAERLGPLVMTRSTRFTFDGRPFRQSEEYRLLRLTAAETAAVRVDPGEARFGHHWWSVAELADSDQVIRPHHLAALLTGLLRDGPGPAPLDLGEVDDDADLGLN</sequence>
<keyword evidence="4" id="KW-0460">Magnesium</keyword>
<dbReference type="InterPro" id="IPR015797">
    <property type="entry name" value="NUDIX_hydrolase-like_dom_sf"/>
</dbReference>
<feature type="domain" description="Nudix hydrolase" evidence="6">
    <location>
        <begin position="11"/>
        <end position="153"/>
    </location>
</feature>
<keyword evidence="3 5" id="KW-0378">Hydrolase</keyword>
<dbReference type="Proteomes" id="UP001599542">
    <property type="component" value="Unassembled WGS sequence"/>
</dbReference>
<dbReference type="GO" id="GO:0016787">
    <property type="term" value="F:hydrolase activity"/>
    <property type="evidence" value="ECO:0007669"/>
    <property type="project" value="UniProtKB-KW"/>
</dbReference>
<evidence type="ECO:0000256" key="1">
    <source>
        <dbReference type="ARBA" id="ARBA00001946"/>
    </source>
</evidence>
<evidence type="ECO:0000313" key="7">
    <source>
        <dbReference type="EMBL" id="MFE1354188.1"/>
    </source>
</evidence>